<gene>
    <name evidence="1" type="ORF">TUBRATIS_009240</name>
</gene>
<dbReference type="EMBL" id="RCSS01000189">
    <property type="protein sequence ID" value="RVD92562.1"/>
    <property type="molecule type" value="Genomic_DNA"/>
</dbReference>
<dbReference type="AlphaFoldDB" id="A0A437AN04"/>
<evidence type="ECO:0000313" key="2">
    <source>
        <dbReference type="Proteomes" id="UP000282876"/>
    </source>
</evidence>
<evidence type="ECO:0000313" key="1">
    <source>
        <dbReference type="EMBL" id="RVD92562.1"/>
    </source>
</evidence>
<proteinExistence type="predicted"/>
<reference evidence="1 2" key="1">
    <citation type="submission" date="2018-10" db="EMBL/GenBank/DDBJ databases">
        <title>Draft genome sequence of the microsporidian Tubulinosema ratisbonensis.</title>
        <authorList>
            <person name="Polonais V."/>
            <person name="Peyretaillade E."/>
            <person name="Niehus S."/>
            <person name="Wawrzyniak I."/>
            <person name="Franchet A."/>
            <person name="Gaspin C."/>
            <person name="Reichstadt M."/>
            <person name="Belser C."/>
            <person name="Labadie K."/>
            <person name="Delbac F."/>
            <person name="Ferrandon D."/>
        </authorList>
    </citation>
    <scope>NUCLEOTIDE SEQUENCE [LARGE SCALE GENOMIC DNA]</scope>
    <source>
        <strain evidence="1 2">Franzen</strain>
    </source>
</reference>
<dbReference type="VEuPathDB" id="MicrosporidiaDB:TUBRATIS_009240"/>
<sequence>MLFDFIFSSSFIRILMMSQQVNSSPQYTSTSYKQGFSVGNKPNKASHSTLMVEIENFLKEYKIIFSKLTDKKEFEEFKIDLVNRMTSNGKYKEFSNLGIQLAEKTKEIAEHFQNKIVEYEKIFDTAKLLDVTSQEDCFKILKGIFNLVEVPIRVNYALEKLRNKLSSSLIKKLKMLQNQDFRKELHDTLCSGLNYFILNMEMFLFYLQKYQNIKGSLQSLKE</sequence>
<name>A0A437AN04_9MICR</name>
<organism evidence="1 2">
    <name type="scientific">Tubulinosema ratisbonensis</name>
    <dbReference type="NCBI Taxonomy" id="291195"/>
    <lineage>
        <taxon>Eukaryota</taxon>
        <taxon>Fungi</taxon>
        <taxon>Fungi incertae sedis</taxon>
        <taxon>Microsporidia</taxon>
        <taxon>Tubulinosematoidea</taxon>
        <taxon>Tubulinosematidae</taxon>
        <taxon>Tubulinosema</taxon>
    </lineage>
</organism>
<accession>A0A437AN04</accession>
<comment type="caution">
    <text evidence="1">The sequence shown here is derived from an EMBL/GenBank/DDBJ whole genome shotgun (WGS) entry which is preliminary data.</text>
</comment>
<dbReference type="Proteomes" id="UP000282876">
    <property type="component" value="Unassembled WGS sequence"/>
</dbReference>
<protein>
    <submittedName>
        <fullName evidence="1">Uncharacterized protein</fullName>
    </submittedName>
</protein>
<keyword evidence="2" id="KW-1185">Reference proteome</keyword>